<keyword evidence="5" id="KW-0055">Arginine biosynthesis</keyword>
<comment type="subunit">
    <text evidence="5">Homodimer.</text>
</comment>
<dbReference type="NCBIfam" id="TIGR00707">
    <property type="entry name" value="argD"/>
    <property type="match status" value="1"/>
</dbReference>
<comment type="subcellular location">
    <subcellularLocation>
        <location evidence="5">Cytoplasm</location>
    </subcellularLocation>
</comment>
<evidence type="ECO:0000256" key="3">
    <source>
        <dbReference type="ARBA" id="ARBA00022679"/>
    </source>
</evidence>
<dbReference type="InterPro" id="IPR004636">
    <property type="entry name" value="AcOrn/SuccOrn_fam"/>
</dbReference>
<dbReference type="Gene3D" id="3.90.1150.10">
    <property type="entry name" value="Aspartate Aminotransferase, domain 1"/>
    <property type="match status" value="1"/>
</dbReference>
<evidence type="ECO:0000256" key="5">
    <source>
        <dbReference type="HAMAP-Rule" id="MF_01107"/>
    </source>
</evidence>
<comment type="catalytic activity">
    <reaction evidence="5">
        <text>N(2)-acetyl-L-ornithine + 2-oxoglutarate = N-acetyl-L-glutamate 5-semialdehyde + L-glutamate</text>
        <dbReference type="Rhea" id="RHEA:18049"/>
        <dbReference type="ChEBI" id="CHEBI:16810"/>
        <dbReference type="ChEBI" id="CHEBI:29123"/>
        <dbReference type="ChEBI" id="CHEBI:29985"/>
        <dbReference type="ChEBI" id="CHEBI:57805"/>
        <dbReference type="EC" id="2.6.1.11"/>
    </reaction>
</comment>
<dbReference type="Gene3D" id="3.40.640.10">
    <property type="entry name" value="Type I PLP-dependent aspartate aminotransferase-like (Major domain)"/>
    <property type="match status" value="1"/>
</dbReference>
<dbReference type="Proteomes" id="UP000809273">
    <property type="component" value="Unassembled WGS sequence"/>
</dbReference>
<organism evidence="6 7">
    <name type="scientific">Candidatus Zymogenus saltonus</name>
    <dbReference type="NCBI Taxonomy" id="2844893"/>
    <lineage>
        <taxon>Bacteria</taxon>
        <taxon>Deltaproteobacteria</taxon>
        <taxon>Candidatus Zymogenia</taxon>
        <taxon>Candidatus Zymogeniales</taxon>
        <taxon>Candidatus Zymogenaceae</taxon>
        <taxon>Candidatus Zymogenus</taxon>
    </lineage>
</organism>
<evidence type="ECO:0000313" key="7">
    <source>
        <dbReference type="Proteomes" id="UP000809273"/>
    </source>
</evidence>
<dbReference type="GO" id="GO:0006526">
    <property type="term" value="P:L-arginine biosynthetic process"/>
    <property type="evidence" value="ECO:0007669"/>
    <property type="project" value="UniProtKB-UniRule"/>
</dbReference>
<dbReference type="EMBL" id="JAFGIX010000027">
    <property type="protein sequence ID" value="MBN1572638.1"/>
    <property type="molecule type" value="Genomic_DNA"/>
</dbReference>
<reference evidence="6" key="2">
    <citation type="submission" date="2021-01" db="EMBL/GenBank/DDBJ databases">
        <authorList>
            <person name="Hahn C.R."/>
            <person name="Youssef N.H."/>
            <person name="Elshahed M."/>
        </authorList>
    </citation>
    <scope>NUCLEOTIDE SEQUENCE</scope>
    <source>
        <strain evidence="6">Zod_Metabat.24</strain>
    </source>
</reference>
<dbReference type="InterPro" id="IPR015424">
    <property type="entry name" value="PyrdxlP-dep_Trfase"/>
</dbReference>
<dbReference type="GO" id="GO:0005737">
    <property type="term" value="C:cytoplasm"/>
    <property type="evidence" value="ECO:0007669"/>
    <property type="project" value="UniProtKB-SubCell"/>
</dbReference>
<evidence type="ECO:0000313" key="6">
    <source>
        <dbReference type="EMBL" id="MBN1572638.1"/>
    </source>
</evidence>
<dbReference type="HAMAP" id="MF_01107">
    <property type="entry name" value="ArgD_aminotrans_3"/>
    <property type="match status" value="1"/>
</dbReference>
<dbReference type="PIRSF" id="PIRSF000521">
    <property type="entry name" value="Transaminase_4ab_Lys_Orn"/>
    <property type="match status" value="1"/>
</dbReference>
<sequence length="408" mass="44244">MLKDEAKRNSESSLKYDYGHLMNTYSPAPIEMERGEGPYLWDVEGERYLDFVAGIAVMNLGHSHPKVVEAVKEQAERLVHVSNLYRIPRQAVVADLICDSSFGAKCFFANSGAEAIEAAIKLARRFGIREKGEDAIEIITADGSFHGRTMGAMAATAQTKIQKGFGPMTPGFNYVPYGNLQALEEAITENSAAVILEPIQGEGGVVVPPDYYLAGVREITNCENILMILDEIQTGMGRTGTLFAYEAFGIEPDAMVLAKGLAGGFPMGALVVGKKGADLFSPGDHASTFGGNPFVSAAAEAVITTTLEERILENCREVGDYFMKKLGGLADKFDFVKEVRGKGLLIGMELELADKETAVAIVDEMREKKILINLVQGRVLRFTPPLIIEKSHVDEVVTALDDVLSKIA</sequence>
<dbReference type="AlphaFoldDB" id="A0A9D8KEG3"/>
<dbReference type="PANTHER" id="PTHR11986">
    <property type="entry name" value="AMINOTRANSFERASE CLASS III"/>
    <property type="match status" value="1"/>
</dbReference>
<keyword evidence="3 5" id="KW-0808">Transferase</keyword>
<feature type="binding site" evidence="5">
    <location>
        <position position="288"/>
    </location>
    <ligand>
        <name>pyridoxal 5'-phosphate</name>
        <dbReference type="ChEBI" id="CHEBI:597326"/>
    </ligand>
</feature>
<keyword evidence="2 5" id="KW-0028">Amino-acid biosynthesis</keyword>
<feature type="binding site" evidence="5">
    <location>
        <begin position="112"/>
        <end position="113"/>
    </location>
    <ligand>
        <name>pyridoxal 5'-phosphate</name>
        <dbReference type="ChEBI" id="CHEBI:597326"/>
    </ligand>
</feature>
<accession>A0A9D8KEG3</accession>
<feature type="modified residue" description="N6-(pyridoxal phosphate)lysine" evidence="5">
    <location>
        <position position="259"/>
    </location>
</feature>
<comment type="cofactor">
    <cofactor evidence="5">
        <name>pyridoxal 5'-phosphate</name>
        <dbReference type="ChEBI" id="CHEBI:597326"/>
    </cofactor>
    <text evidence="5">Binds 1 pyridoxal phosphate per subunit.</text>
</comment>
<dbReference type="InterPro" id="IPR015421">
    <property type="entry name" value="PyrdxlP-dep_Trfase_major"/>
</dbReference>
<comment type="caution">
    <text evidence="6">The sequence shown here is derived from an EMBL/GenBank/DDBJ whole genome shotgun (WGS) entry which is preliminary data.</text>
</comment>
<feature type="binding site" evidence="5">
    <location>
        <position position="148"/>
    </location>
    <ligand>
        <name>N(2)-acetyl-L-ornithine</name>
        <dbReference type="ChEBI" id="CHEBI:57805"/>
    </ligand>
</feature>
<feature type="binding site" evidence="5">
    <location>
        <position position="287"/>
    </location>
    <ligand>
        <name>N(2)-acetyl-L-ornithine</name>
        <dbReference type="ChEBI" id="CHEBI:57805"/>
    </ligand>
</feature>
<feature type="binding site" evidence="5">
    <location>
        <position position="145"/>
    </location>
    <ligand>
        <name>pyridoxal 5'-phosphate</name>
        <dbReference type="ChEBI" id="CHEBI:597326"/>
    </ligand>
</feature>
<dbReference type="EC" id="2.6.1.11" evidence="5"/>
<dbReference type="SUPFAM" id="SSF53383">
    <property type="entry name" value="PLP-dependent transferases"/>
    <property type="match status" value="1"/>
</dbReference>
<name>A0A9D8KEG3_9DELT</name>
<dbReference type="PROSITE" id="PS00600">
    <property type="entry name" value="AA_TRANSFER_CLASS_3"/>
    <property type="match status" value="1"/>
</dbReference>
<feature type="binding site" evidence="5">
    <location>
        <begin position="230"/>
        <end position="233"/>
    </location>
    <ligand>
        <name>pyridoxal 5'-phosphate</name>
        <dbReference type="ChEBI" id="CHEBI:597326"/>
    </ligand>
</feature>
<evidence type="ECO:0000256" key="4">
    <source>
        <dbReference type="ARBA" id="ARBA00022898"/>
    </source>
</evidence>
<comment type="miscellaneous">
    <text evidence="5">May also have succinyldiaminopimelate aminotransferase activity, thus carrying out the corresponding step in lysine biosynthesis.</text>
</comment>
<dbReference type="InterPro" id="IPR005814">
    <property type="entry name" value="Aminotrans_3"/>
</dbReference>
<comment type="similarity">
    <text evidence="5">Belongs to the class-III pyridoxal-phosphate-dependent aminotransferase family. ArgD subfamily.</text>
</comment>
<dbReference type="GO" id="GO:0042802">
    <property type="term" value="F:identical protein binding"/>
    <property type="evidence" value="ECO:0007669"/>
    <property type="project" value="TreeGrafter"/>
</dbReference>
<dbReference type="InterPro" id="IPR015422">
    <property type="entry name" value="PyrdxlP-dep_Trfase_small"/>
</dbReference>
<dbReference type="CDD" id="cd00610">
    <property type="entry name" value="OAT_like"/>
    <property type="match status" value="1"/>
</dbReference>
<dbReference type="InterPro" id="IPR050103">
    <property type="entry name" value="Class-III_PLP-dep_AT"/>
</dbReference>
<dbReference type="NCBIfam" id="NF002325">
    <property type="entry name" value="PRK01278.1"/>
    <property type="match status" value="1"/>
</dbReference>
<dbReference type="PANTHER" id="PTHR11986:SF79">
    <property type="entry name" value="ACETYLORNITHINE AMINOTRANSFERASE, MITOCHONDRIAL"/>
    <property type="match status" value="1"/>
</dbReference>
<dbReference type="InterPro" id="IPR049704">
    <property type="entry name" value="Aminotrans_3_PPA_site"/>
</dbReference>
<keyword evidence="1 5" id="KW-0032">Aminotransferase</keyword>
<dbReference type="GO" id="GO:0030170">
    <property type="term" value="F:pyridoxal phosphate binding"/>
    <property type="evidence" value="ECO:0007669"/>
    <property type="project" value="InterPro"/>
</dbReference>
<gene>
    <name evidence="5" type="primary">argD</name>
    <name evidence="6" type="ORF">JW984_05505</name>
</gene>
<dbReference type="GO" id="GO:0003992">
    <property type="term" value="F:N2-acetyl-L-ornithine:2-oxoglutarate 5-aminotransferase activity"/>
    <property type="evidence" value="ECO:0007669"/>
    <property type="project" value="UniProtKB-UniRule"/>
</dbReference>
<keyword evidence="5" id="KW-0963">Cytoplasm</keyword>
<evidence type="ECO:0000256" key="2">
    <source>
        <dbReference type="ARBA" id="ARBA00022605"/>
    </source>
</evidence>
<proteinExistence type="inferred from homology"/>
<comment type="pathway">
    <text evidence="5">Amino-acid biosynthesis; L-arginine biosynthesis; N(2)-acetyl-L-ornithine from L-glutamate: step 4/4.</text>
</comment>
<dbReference type="FunFam" id="3.40.640.10:FF:000004">
    <property type="entry name" value="Acetylornithine aminotransferase"/>
    <property type="match status" value="1"/>
</dbReference>
<evidence type="ECO:0000256" key="1">
    <source>
        <dbReference type="ARBA" id="ARBA00022576"/>
    </source>
</evidence>
<dbReference type="Pfam" id="PF00202">
    <property type="entry name" value="Aminotran_3"/>
    <property type="match status" value="1"/>
</dbReference>
<protein>
    <recommendedName>
        <fullName evidence="5">Acetylornithine aminotransferase</fullName>
        <shortName evidence="5">ACOAT</shortName>
        <ecNumber evidence="5">2.6.1.11</ecNumber>
    </recommendedName>
</protein>
<reference evidence="6" key="1">
    <citation type="journal article" date="2021" name="Environ. Microbiol.">
        <title>Genomic characterization of three novel Desulfobacterota classes expand the metabolic and phylogenetic diversity of the phylum.</title>
        <authorList>
            <person name="Murphy C.L."/>
            <person name="Biggerstaff J."/>
            <person name="Eichhorn A."/>
            <person name="Ewing E."/>
            <person name="Shahan R."/>
            <person name="Soriano D."/>
            <person name="Stewart S."/>
            <person name="VanMol K."/>
            <person name="Walker R."/>
            <person name="Walters P."/>
            <person name="Elshahed M.S."/>
            <person name="Youssef N.H."/>
        </authorList>
    </citation>
    <scope>NUCLEOTIDE SEQUENCE</scope>
    <source>
        <strain evidence="6">Zod_Metabat.24</strain>
    </source>
</reference>
<keyword evidence="4 5" id="KW-0663">Pyridoxal phosphate</keyword>